<dbReference type="OrthoDB" id="266184at2"/>
<evidence type="ECO:0000256" key="4">
    <source>
        <dbReference type="PIRSR" id="PIRSR606118-50"/>
    </source>
</evidence>
<dbReference type="PROSITE" id="PS51736">
    <property type="entry name" value="RECOMBINASES_3"/>
    <property type="match status" value="1"/>
</dbReference>
<dbReference type="RefSeq" id="WP_149111096.1">
    <property type="nucleotide sequence ID" value="NZ_CP042425.1"/>
</dbReference>
<keyword evidence="3" id="KW-0233">DNA recombination</keyword>
<evidence type="ECO:0000313" key="8">
    <source>
        <dbReference type="Proteomes" id="UP000324974"/>
    </source>
</evidence>
<dbReference type="Pfam" id="PF00239">
    <property type="entry name" value="Resolvase"/>
    <property type="match status" value="1"/>
</dbReference>
<evidence type="ECO:0000313" key="7">
    <source>
        <dbReference type="EMBL" id="QEL16358.1"/>
    </source>
</evidence>
<dbReference type="Gene3D" id="3.40.50.1390">
    <property type="entry name" value="Resolvase, N-terminal catalytic domain"/>
    <property type="match status" value="1"/>
</dbReference>
<feature type="domain" description="Resolvase/invertase-type recombinase catalytic" evidence="6">
    <location>
        <begin position="2"/>
        <end position="145"/>
    </location>
</feature>
<dbReference type="GO" id="GO:0003677">
    <property type="term" value="F:DNA binding"/>
    <property type="evidence" value="ECO:0007669"/>
    <property type="project" value="UniProtKB-KW"/>
</dbReference>
<dbReference type="PANTHER" id="PTHR30461:SF2">
    <property type="entry name" value="SERINE RECOMBINASE PINE-RELATED"/>
    <property type="match status" value="1"/>
</dbReference>
<dbReference type="GO" id="GO:0015074">
    <property type="term" value="P:DNA integration"/>
    <property type="evidence" value="ECO:0007669"/>
    <property type="project" value="UniProtKB-KW"/>
</dbReference>
<reference evidence="8" key="1">
    <citation type="submission" date="2019-08" db="EMBL/GenBank/DDBJ databases">
        <title>Limnoglobus roseus gen. nov., sp. nov., a novel freshwater planctomycete with a giant genome from the family Gemmataceae.</title>
        <authorList>
            <person name="Kulichevskaya I.S."/>
            <person name="Naumoff D.G."/>
            <person name="Miroshnikov K."/>
            <person name="Ivanova A."/>
            <person name="Philippov D.A."/>
            <person name="Hakobyan A."/>
            <person name="Rijpstra I.C."/>
            <person name="Sinninghe Damste J.S."/>
            <person name="Liesack W."/>
            <person name="Dedysh S.N."/>
        </authorList>
    </citation>
    <scope>NUCLEOTIDE SEQUENCE [LARGE SCALE GENOMIC DNA]</scope>
    <source>
        <strain evidence="8">PX52</strain>
    </source>
</reference>
<dbReference type="InterPro" id="IPR050639">
    <property type="entry name" value="SSR_resolvase"/>
</dbReference>
<dbReference type="InterPro" id="IPR036162">
    <property type="entry name" value="Resolvase-like_N_sf"/>
</dbReference>
<dbReference type="SUPFAM" id="SSF53041">
    <property type="entry name" value="Resolvase-like"/>
    <property type="match status" value="1"/>
</dbReference>
<dbReference type="CDD" id="cd03768">
    <property type="entry name" value="SR_ResInv"/>
    <property type="match status" value="1"/>
</dbReference>
<dbReference type="PANTHER" id="PTHR30461">
    <property type="entry name" value="DNA-INVERTASE FROM LAMBDOID PROPHAGE"/>
    <property type="match status" value="1"/>
</dbReference>
<dbReference type="EMBL" id="CP042425">
    <property type="protein sequence ID" value="QEL16358.1"/>
    <property type="molecule type" value="Genomic_DNA"/>
</dbReference>
<proteinExistence type="predicted"/>
<protein>
    <submittedName>
        <fullName evidence="7">Recombinase family protein</fullName>
    </submittedName>
</protein>
<accession>A0A5C1AHB7</accession>
<dbReference type="InterPro" id="IPR006118">
    <property type="entry name" value="Recombinase_CS"/>
</dbReference>
<dbReference type="Pfam" id="PF13384">
    <property type="entry name" value="HTH_23"/>
    <property type="match status" value="1"/>
</dbReference>
<gene>
    <name evidence="7" type="ORF">PX52LOC_03307</name>
</gene>
<evidence type="ECO:0000256" key="5">
    <source>
        <dbReference type="PROSITE-ProRule" id="PRU10137"/>
    </source>
</evidence>
<dbReference type="AlphaFoldDB" id="A0A5C1AHB7"/>
<dbReference type="SMART" id="SM00857">
    <property type="entry name" value="Resolvase"/>
    <property type="match status" value="1"/>
</dbReference>
<keyword evidence="8" id="KW-1185">Reference proteome</keyword>
<evidence type="ECO:0000256" key="2">
    <source>
        <dbReference type="ARBA" id="ARBA00023125"/>
    </source>
</evidence>
<evidence type="ECO:0000256" key="3">
    <source>
        <dbReference type="ARBA" id="ARBA00023172"/>
    </source>
</evidence>
<keyword evidence="2" id="KW-0238">DNA-binding</keyword>
<dbReference type="InterPro" id="IPR006119">
    <property type="entry name" value="Resolv_N"/>
</dbReference>
<sequence>MTVAAYIRVSTRRQNDDGQRAEVKKWLDANGIDPKKVEWYCDKESGTTMKRPEFDRLQADIFHGKVKTVVLWKLDRLSRRLKDGVATLADWSERGLRVVVVTQQLDFNGSVGRMIAALLLGLAEIENEYRKERQAAGIEQAKKKGKYKGRANGTLKGNPARVVELRDKGLTAPEISTALGVSLRTVWRYMGRGNNEPVKA</sequence>
<organism evidence="7 8">
    <name type="scientific">Limnoglobus roseus</name>
    <dbReference type="NCBI Taxonomy" id="2598579"/>
    <lineage>
        <taxon>Bacteria</taxon>
        <taxon>Pseudomonadati</taxon>
        <taxon>Planctomycetota</taxon>
        <taxon>Planctomycetia</taxon>
        <taxon>Gemmatales</taxon>
        <taxon>Gemmataceae</taxon>
        <taxon>Limnoglobus</taxon>
    </lineage>
</organism>
<keyword evidence="1" id="KW-0229">DNA integration</keyword>
<evidence type="ECO:0000256" key="1">
    <source>
        <dbReference type="ARBA" id="ARBA00022908"/>
    </source>
</evidence>
<name>A0A5C1AHB7_9BACT</name>
<dbReference type="PROSITE" id="PS00397">
    <property type="entry name" value="RECOMBINASES_1"/>
    <property type="match status" value="1"/>
</dbReference>
<dbReference type="KEGG" id="lrs:PX52LOC_03307"/>
<dbReference type="GO" id="GO:0000150">
    <property type="term" value="F:DNA strand exchange activity"/>
    <property type="evidence" value="ECO:0007669"/>
    <property type="project" value="InterPro"/>
</dbReference>
<evidence type="ECO:0000259" key="6">
    <source>
        <dbReference type="PROSITE" id="PS51736"/>
    </source>
</evidence>
<feature type="active site" description="O-(5'-phospho-DNA)-serine intermediate" evidence="4 5">
    <location>
        <position position="10"/>
    </location>
</feature>
<dbReference type="Proteomes" id="UP000324974">
    <property type="component" value="Chromosome"/>
</dbReference>